<dbReference type="Proteomes" id="UP000651452">
    <property type="component" value="Unassembled WGS sequence"/>
</dbReference>
<feature type="chain" id="PRO_5034850120" evidence="1">
    <location>
        <begin position="21"/>
        <end position="178"/>
    </location>
</feature>
<protein>
    <submittedName>
        <fullName evidence="2">Uncharacterized protein</fullName>
    </submittedName>
</protein>
<evidence type="ECO:0000256" key="1">
    <source>
        <dbReference type="SAM" id="SignalP"/>
    </source>
</evidence>
<feature type="signal peptide" evidence="1">
    <location>
        <begin position="1"/>
        <end position="20"/>
    </location>
</feature>
<dbReference type="EMBL" id="RZGK01000002">
    <property type="protein sequence ID" value="KAF9701904.1"/>
    <property type="molecule type" value="Genomic_DNA"/>
</dbReference>
<evidence type="ECO:0000313" key="3">
    <source>
        <dbReference type="Proteomes" id="UP000651452"/>
    </source>
</evidence>
<dbReference type="OrthoDB" id="5230873at2759"/>
<reference evidence="2" key="1">
    <citation type="submission" date="2018-12" db="EMBL/GenBank/DDBJ databases">
        <authorList>
            <person name="Syme R.A."/>
            <person name="Farfan-Caceres L."/>
            <person name="Lichtenzveig J."/>
        </authorList>
    </citation>
    <scope>NUCLEOTIDE SEQUENCE</scope>
    <source>
        <strain evidence="2">Al4</strain>
    </source>
</reference>
<comment type="caution">
    <text evidence="2">The sequence shown here is derived from an EMBL/GenBank/DDBJ whole genome shotgun (WGS) entry which is preliminary data.</text>
</comment>
<organism evidence="2 3">
    <name type="scientific">Ascochyta lentis</name>
    <dbReference type="NCBI Taxonomy" id="205686"/>
    <lineage>
        <taxon>Eukaryota</taxon>
        <taxon>Fungi</taxon>
        <taxon>Dikarya</taxon>
        <taxon>Ascomycota</taxon>
        <taxon>Pezizomycotina</taxon>
        <taxon>Dothideomycetes</taxon>
        <taxon>Pleosporomycetidae</taxon>
        <taxon>Pleosporales</taxon>
        <taxon>Pleosporineae</taxon>
        <taxon>Didymellaceae</taxon>
        <taxon>Ascochyta</taxon>
    </lineage>
</organism>
<dbReference type="AlphaFoldDB" id="A0A8H7MLW8"/>
<proteinExistence type="predicted"/>
<sequence>MQLSRSLFFAFLACADTVISVSTSFSLYAYGSGITAGRKLFYADGYAYVGNSAPSFASQAVNVTFSLTDDSRLVASAVENATWTSQSLYIGSDNDDLKEVGFTSNYKNVSDGVIVTGFGLFGGYAYNDKAGSIAMYFVASPTNETGIYQIKWSASKTEISGSDVPISLRTAAPATPSG</sequence>
<keyword evidence="1" id="KW-0732">Signal</keyword>
<reference evidence="2" key="2">
    <citation type="submission" date="2020-09" db="EMBL/GenBank/DDBJ databases">
        <title>Reference genome assembly for Australian Ascochyta lentis isolate Al4.</title>
        <authorList>
            <person name="Lee R.C."/>
            <person name="Farfan-Caceres L.M."/>
            <person name="Debler J.W."/>
            <person name="Williams A.H."/>
            <person name="Henares B.M."/>
        </authorList>
    </citation>
    <scope>NUCLEOTIDE SEQUENCE</scope>
    <source>
        <strain evidence="2">Al4</strain>
    </source>
</reference>
<accession>A0A8H7MLW8</accession>
<name>A0A8H7MLW8_9PLEO</name>
<evidence type="ECO:0000313" key="2">
    <source>
        <dbReference type="EMBL" id="KAF9701904.1"/>
    </source>
</evidence>
<gene>
    <name evidence="2" type="ORF">EKO04_000442</name>
</gene>
<keyword evidence="3" id="KW-1185">Reference proteome</keyword>